<dbReference type="AlphaFoldDB" id="A0AAW1NNM6"/>
<proteinExistence type="predicted"/>
<name>A0AAW1NNM6_9CHLO</name>
<accession>A0AAW1NNM6</accession>
<evidence type="ECO:0000313" key="1">
    <source>
        <dbReference type="EMBL" id="KAK9785763.1"/>
    </source>
</evidence>
<evidence type="ECO:0000313" key="2">
    <source>
        <dbReference type="Proteomes" id="UP001465755"/>
    </source>
</evidence>
<organism evidence="1 2">
    <name type="scientific">Symbiochloris irregularis</name>
    <dbReference type="NCBI Taxonomy" id="706552"/>
    <lineage>
        <taxon>Eukaryota</taxon>
        <taxon>Viridiplantae</taxon>
        <taxon>Chlorophyta</taxon>
        <taxon>core chlorophytes</taxon>
        <taxon>Trebouxiophyceae</taxon>
        <taxon>Trebouxiales</taxon>
        <taxon>Trebouxiaceae</taxon>
        <taxon>Symbiochloris</taxon>
    </lineage>
</organism>
<dbReference type="Proteomes" id="UP001465755">
    <property type="component" value="Unassembled WGS sequence"/>
</dbReference>
<comment type="caution">
    <text evidence="1">The sequence shown here is derived from an EMBL/GenBank/DDBJ whole genome shotgun (WGS) entry which is preliminary data.</text>
</comment>
<dbReference type="EMBL" id="JALJOQ010000293">
    <property type="protein sequence ID" value="KAK9785763.1"/>
    <property type="molecule type" value="Genomic_DNA"/>
</dbReference>
<reference evidence="1 2" key="1">
    <citation type="journal article" date="2024" name="Nat. Commun.">
        <title>Phylogenomics reveals the evolutionary origins of lichenization in chlorophyte algae.</title>
        <authorList>
            <person name="Puginier C."/>
            <person name="Libourel C."/>
            <person name="Otte J."/>
            <person name="Skaloud P."/>
            <person name="Haon M."/>
            <person name="Grisel S."/>
            <person name="Petersen M."/>
            <person name="Berrin J.G."/>
            <person name="Delaux P.M."/>
            <person name="Dal Grande F."/>
            <person name="Keller J."/>
        </authorList>
    </citation>
    <scope>NUCLEOTIDE SEQUENCE [LARGE SCALE GENOMIC DNA]</scope>
    <source>
        <strain evidence="1 2">SAG 2036</strain>
    </source>
</reference>
<sequence length="367" mass="40320">MHLCQGVVRHGPNLSPSQRFTVRYPTAAFCAHMEAGCLLSGLQDASNSVAEVLPAEQQDTTAPAATSAPADVAGPNAVRRIFRTHELHQAHLPQDHPTIAGLDRTGITKIMQRRFQARCNIACGIAGVKVDLPRSKGRVLKVEFSKCCNYVAVISSCQVVVSTVQDGKPVWQKPFDADLVQGNLEVYDGQFLWDVCYGRHTIFQDGHFGEERLLILSFFQEVVGYPLGCLTLVHLDARTGDKLQHLYLSVQDLHRDLAQKDWGFVSSAAFSPSGGLMAVTVRGLQHDEEAMLVLMGPSPGQSSLLHLQDGRFVHLSGRGEIISTDFNRAASVFLYNDLRRCPLLTAALSLRTGLWMRSPQMSASWLS</sequence>
<protein>
    <submittedName>
        <fullName evidence="1">Uncharacterized protein</fullName>
    </submittedName>
</protein>
<keyword evidence="2" id="KW-1185">Reference proteome</keyword>
<gene>
    <name evidence="1" type="ORF">WJX73_004792</name>
</gene>